<dbReference type="GO" id="GO:0005829">
    <property type="term" value="C:cytosol"/>
    <property type="evidence" value="ECO:0007669"/>
    <property type="project" value="TreeGrafter"/>
</dbReference>
<dbReference type="EMBL" id="CP040764">
    <property type="protein sequence ID" value="QDA36720.1"/>
    <property type="molecule type" value="Genomic_DNA"/>
</dbReference>
<dbReference type="Pfam" id="PF02826">
    <property type="entry name" value="2-Hacid_dh_C"/>
    <property type="match status" value="1"/>
</dbReference>
<dbReference type="Pfam" id="PF00389">
    <property type="entry name" value="2-Hacid_dh"/>
    <property type="match status" value="1"/>
</dbReference>
<dbReference type="InterPro" id="IPR050223">
    <property type="entry name" value="D-isomer_2-hydroxyacid_DH"/>
</dbReference>
<comment type="similarity">
    <text evidence="4">Belongs to the D-isomer specific 2-hydroxyacid dehydrogenase family.</text>
</comment>
<dbReference type="InterPro" id="IPR006139">
    <property type="entry name" value="D-isomer_2_OHA_DH_cat_dom"/>
</dbReference>
<evidence type="ECO:0000313" key="8">
    <source>
        <dbReference type="Proteomes" id="UP000296374"/>
    </source>
</evidence>
<dbReference type="SUPFAM" id="SSF52283">
    <property type="entry name" value="Formate/glycerate dehydrogenase catalytic domain-like"/>
    <property type="match status" value="1"/>
</dbReference>
<keyword evidence="7" id="KW-0614">Plasmid</keyword>
<evidence type="ECO:0000256" key="3">
    <source>
        <dbReference type="ARBA" id="ARBA00023027"/>
    </source>
</evidence>
<dbReference type="Proteomes" id="UP000296374">
    <property type="component" value="Plasmid unnamed3"/>
</dbReference>
<protein>
    <submittedName>
        <fullName evidence="7">2-hydroxyacid dehydrogenase</fullName>
    </submittedName>
</protein>
<organism evidence="7 8">
    <name type="scientific">Paracoccus liaowanqingii</name>
    <dbReference type="NCBI Taxonomy" id="2560053"/>
    <lineage>
        <taxon>Bacteria</taxon>
        <taxon>Pseudomonadati</taxon>
        <taxon>Pseudomonadota</taxon>
        <taxon>Alphaproteobacteria</taxon>
        <taxon>Rhodobacterales</taxon>
        <taxon>Paracoccaceae</taxon>
        <taxon>Paracoccus</taxon>
    </lineage>
</organism>
<reference evidence="8" key="1">
    <citation type="submission" date="2019-05" db="EMBL/GenBank/DDBJ databases">
        <title>Tamlana fucoidanivorans sp. nov., isolated from the surface of algae collected from Fujian province in China.</title>
        <authorList>
            <person name="Li J."/>
        </authorList>
    </citation>
    <scope>NUCLEOTIDE SEQUENCE [LARGE SCALE GENOMIC DNA]</scope>
    <source>
        <strain evidence="8">2251</strain>
        <plasmid evidence="8">unnamed3</plasmid>
    </source>
</reference>
<feature type="domain" description="D-isomer specific 2-hydroxyacid dehydrogenase NAD-binding" evidence="6">
    <location>
        <begin position="100"/>
        <end position="273"/>
    </location>
</feature>
<evidence type="ECO:0000256" key="2">
    <source>
        <dbReference type="ARBA" id="ARBA00023002"/>
    </source>
</evidence>
<geneLocation type="plasmid" evidence="7 8">
    <name>unnamed3</name>
</geneLocation>
<dbReference type="InterPro" id="IPR006140">
    <property type="entry name" value="D-isomer_DH_NAD-bd"/>
</dbReference>
<dbReference type="PANTHER" id="PTHR10996:SF178">
    <property type="entry name" value="2-HYDROXYACID DEHYDROGENASE YGL185C-RELATED"/>
    <property type="match status" value="1"/>
</dbReference>
<dbReference type="RefSeq" id="WP_139616423.1">
    <property type="nucleotide sequence ID" value="NZ_CP040764.1"/>
</dbReference>
<dbReference type="PANTHER" id="PTHR10996">
    <property type="entry name" value="2-HYDROXYACID DEHYDROGENASE-RELATED"/>
    <property type="match status" value="1"/>
</dbReference>
<dbReference type="Gene3D" id="3.40.50.720">
    <property type="entry name" value="NAD(P)-binding Rossmann-like Domain"/>
    <property type="match status" value="2"/>
</dbReference>
<name>A0A4Y5ST97_9RHOB</name>
<feature type="domain" description="D-isomer specific 2-hydroxyacid dehydrogenase catalytic" evidence="5">
    <location>
        <begin position="31"/>
        <end position="302"/>
    </location>
</feature>
<keyword evidence="1" id="KW-0521">NADP</keyword>
<sequence>MNRPKVLALASLKPDETQDRLLADYDVLYDIDAATDVRIALTSGAAGLSCAQMDRLPALELIAVNGVGVDAVDLAQARRRGIRVTTTPDVLSAAVAEMALGLALAVGRRIAEGDRFVRAGSWAAGEKPALGRPVIQGRAGILGYGRIGHRLADLLRGLGMDVLYAARSEKPNSPDGFRADAEALARDCNLLFVTTAGGSDTRGLVDKAVLKALGSDGILVNVARGPVVDAGALARALQAGTSDGAGLDVFDDEPNVPQSLIDAPNCVLTPHLGSATDAARAAMAALVLDNITAHVAGRPLPTPYED</sequence>
<evidence type="ECO:0000313" key="7">
    <source>
        <dbReference type="EMBL" id="QDA36720.1"/>
    </source>
</evidence>
<evidence type="ECO:0000256" key="1">
    <source>
        <dbReference type="ARBA" id="ARBA00022857"/>
    </source>
</evidence>
<accession>A0A4Y5ST97</accession>
<keyword evidence="2 4" id="KW-0560">Oxidoreductase</keyword>
<evidence type="ECO:0000259" key="6">
    <source>
        <dbReference type="Pfam" id="PF02826"/>
    </source>
</evidence>
<dbReference type="FunFam" id="3.40.50.720:FF:000213">
    <property type="entry name" value="Putative 2-hydroxyacid dehydrogenase"/>
    <property type="match status" value="1"/>
</dbReference>
<dbReference type="AlphaFoldDB" id="A0A4Y5ST97"/>
<gene>
    <name evidence="7" type="ORF">E4191_21820</name>
</gene>
<keyword evidence="3" id="KW-0520">NAD</keyword>
<dbReference type="GO" id="GO:0030267">
    <property type="term" value="F:glyoxylate reductase (NADPH) activity"/>
    <property type="evidence" value="ECO:0007669"/>
    <property type="project" value="TreeGrafter"/>
</dbReference>
<dbReference type="SUPFAM" id="SSF51735">
    <property type="entry name" value="NAD(P)-binding Rossmann-fold domains"/>
    <property type="match status" value="1"/>
</dbReference>
<evidence type="ECO:0000256" key="4">
    <source>
        <dbReference type="RuleBase" id="RU003719"/>
    </source>
</evidence>
<proteinExistence type="inferred from homology"/>
<dbReference type="KEGG" id="plia:E4191_21820"/>
<dbReference type="InterPro" id="IPR036291">
    <property type="entry name" value="NAD(P)-bd_dom_sf"/>
</dbReference>
<evidence type="ECO:0000259" key="5">
    <source>
        <dbReference type="Pfam" id="PF00389"/>
    </source>
</evidence>
<dbReference type="GO" id="GO:0016618">
    <property type="term" value="F:hydroxypyruvate reductase [NAD(P)H] activity"/>
    <property type="evidence" value="ECO:0007669"/>
    <property type="project" value="TreeGrafter"/>
</dbReference>
<dbReference type="GO" id="GO:0051287">
    <property type="term" value="F:NAD binding"/>
    <property type="evidence" value="ECO:0007669"/>
    <property type="project" value="InterPro"/>
</dbReference>